<evidence type="ECO:0000256" key="10">
    <source>
        <dbReference type="SAM" id="Phobius"/>
    </source>
</evidence>
<keyword evidence="3" id="KW-1003">Cell membrane</keyword>
<dbReference type="RefSeq" id="WP_058757525.1">
    <property type="nucleotide sequence ID" value="NZ_CP106660.1"/>
</dbReference>
<comment type="catalytic activity">
    <reaction evidence="9">
        <text>3',3'-c-di-GMP + H2O = 5'-phosphoguanylyl(3'-&gt;5')guanosine + H(+)</text>
        <dbReference type="Rhea" id="RHEA:24902"/>
        <dbReference type="ChEBI" id="CHEBI:15377"/>
        <dbReference type="ChEBI" id="CHEBI:15378"/>
        <dbReference type="ChEBI" id="CHEBI:58754"/>
        <dbReference type="ChEBI" id="CHEBI:58805"/>
        <dbReference type="EC" id="3.1.4.52"/>
    </reaction>
</comment>
<dbReference type="EC" id="3.1.4.52" evidence="2"/>
<name>A0A8E1S0N1_9GAMM</name>
<dbReference type="InterPro" id="IPR001633">
    <property type="entry name" value="EAL_dom"/>
</dbReference>
<dbReference type="NCBIfam" id="NF007839">
    <property type="entry name" value="PRK10551.1"/>
    <property type="match status" value="1"/>
</dbReference>
<gene>
    <name evidence="13" type="ORF">FK492_00700</name>
    <name evidence="12" type="ORF">SA3R_04880</name>
</gene>
<organism evidence="12 14">
    <name type="scientific">Pantoea dispersa</name>
    <dbReference type="NCBI Taxonomy" id="59814"/>
    <lineage>
        <taxon>Bacteria</taxon>
        <taxon>Pseudomonadati</taxon>
        <taxon>Pseudomonadota</taxon>
        <taxon>Gammaproteobacteria</taxon>
        <taxon>Enterobacterales</taxon>
        <taxon>Erwiniaceae</taxon>
        <taxon>Pantoea</taxon>
    </lineage>
</organism>
<dbReference type="Proteomes" id="UP000071979">
    <property type="component" value="Unassembled WGS sequence"/>
</dbReference>
<dbReference type="Pfam" id="PF00563">
    <property type="entry name" value="EAL"/>
    <property type="match status" value="1"/>
</dbReference>
<keyword evidence="4" id="KW-0973">c-di-GMP</keyword>
<dbReference type="Pfam" id="PF12792">
    <property type="entry name" value="CSS-motif"/>
    <property type="match status" value="1"/>
</dbReference>
<dbReference type="GO" id="GO:0005886">
    <property type="term" value="C:plasma membrane"/>
    <property type="evidence" value="ECO:0007669"/>
    <property type="project" value="UniProtKB-SubCell"/>
</dbReference>
<evidence type="ECO:0000313" key="14">
    <source>
        <dbReference type="Proteomes" id="UP000071979"/>
    </source>
</evidence>
<protein>
    <recommendedName>
        <fullName evidence="2">cyclic-guanylate-specific phosphodiesterase</fullName>
        <ecNumber evidence="2">3.1.4.52</ecNumber>
    </recommendedName>
</protein>
<evidence type="ECO:0000313" key="12">
    <source>
        <dbReference type="EMBL" id="KTS68629.1"/>
    </source>
</evidence>
<evidence type="ECO:0000256" key="4">
    <source>
        <dbReference type="ARBA" id="ARBA00022636"/>
    </source>
</evidence>
<reference evidence="12 14" key="1">
    <citation type="journal article" date="2016" name="Front. Microbiol.">
        <title>Genomic Resource of Rice Seed Associated Bacteria.</title>
        <authorList>
            <person name="Midha S."/>
            <person name="Bansal K."/>
            <person name="Sharma S."/>
            <person name="Kumar N."/>
            <person name="Patil P.P."/>
            <person name="Chaudhry V."/>
            <person name="Patil P.B."/>
        </authorList>
    </citation>
    <scope>NUCLEOTIDE SEQUENCE [LARGE SCALE GENOMIC DNA]</scope>
    <source>
        <strain evidence="12 14">SA3</strain>
    </source>
</reference>
<keyword evidence="5 10" id="KW-0812">Transmembrane</keyword>
<dbReference type="EMBL" id="LDSE01000009">
    <property type="protein sequence ID" value="KTS68629.1"/>
    <property type="molecule type" value="Genomic_DNA"/>
</dbReference>
<dbReference type="Proteomes" id="UP000319715">
    <property type="component" value="Unassembled WGS sequence"/>
</dbReference>
<evidence type="ECO:0000256" key="5">
    <source>
        <dbReference type="ARBA" id="ARBA00022692"/>
    </source>
</evidence>
<proteinExistence type="predicted"/>
<evidence type="ECO:0000256" key="2">
    <source>
        <dbReference type="ARBA" id="ARBA00012282"/>
    </source>
</evidence>
<evidence type="ECO:0000313" key="13">
    <source>
        <dbReference type="EMBL" id="TQC76561.1"/>
    </source>
</evidence>
<evidence type="ECO:0000256" key="6">
    <source>
        <dbReference type="ARBA" id="ARBA00022801"/>
    </source>
</evidence>
<feature type="transmembrane region" description="Helical" evidence="10">
    <location>
        <begin position="17"/>
        <end position="41"/>
    </location>
</feature>
<evidence type="ECO:0000256" key="1">
    <source>
        <dbReference type="ARBA" id="ARBA00004651"/>
    </source>
</evidence>
<sequence>MPLSGTLNRHASYSRRIAWSSVIIGVAFFILFVTVLLTLTWQKRVQQHQQLLAHSRDDLQQVMSTLVESLYPLQQYTQLSCNSVNRELTSRAAFAGNIRAILLVRDGNAYCSSATGAFLLAASAISPDSELERDRDVRLLPGTPLQPAKPALALWLKSPGANETGILATMNLSMTPYQLLASYHPEITRMALVAGDSALLSGTSQVVRSRDLPPALTDLTLDDGSMRFVLYGSTLASRDYTLALLTGLLLALLVAAISWLLLSLHQRPGREILLGIRRGQFHVEYQPLVTAHNGKPYGVEALLRWTHPVEGMIPPDVFISHAEAQNLIIPLTQHLFSLVARDARFLCQQLPRGTRLSLNMSPQHLASASFRRDVQAWIASMPADHFNYVFEITERTMVREKNAGEIFAWLHEHNFKIAIDDFGTGHSALIYLEKYPFDYLKIDRGFVQSIGTETVTSPVLDTVLLLAKKLNLKTVAEGVETGDQAAWLVNRGVTHLQGYLFSRPLRPEKLISYYQSQASLG</sequence>
<keyword evidence="15" id="KW-1185">Reference proteome</keyword>
<dbReference type="AlphaFoldDB" id="A0A8E1S0N1"/>
<evidence type="ECO:0000256" key="8">
    <source>
        <dbReference type="ARBA" id="ARBA00023136"/>
    </source>
</evidence>
<dbReference type="SMART" id="SM00052">
    <property type="entry name" value="EAL"/>
    <property type="match status" value="1"/>
</dbReference>
<evidence type="ECO:0000313" key="15">
    <source>
        <dbReference type="Proteomes" id="UP000319715"/>
    </source>
</evidence>
<evidence type="ECO:0000256" key="3">
    <source>
        <dbReference type="ARBA" id="ARBA00022475"/>
    </source>
</evidence>
<evidence type="ECO:0000256" key="7">
    <source>
        <dbReference type="ARBA" id="ARBA00022989"/>
    </source>
</evidence>
<feature type="transmembrane region" description="Helical" evidence="10">
    <location>
        <begin position="240"/>
        <end position="262"/>
    </location>
</feature>
<dbReference type="GO" id="GO:0071111">
    <property type="term" value="F:cyclic-guanylate-specific phosphodiesterase activity"/>
    <property type="evidence" value="ECO:0007669"/>
    <property type="project" value="UniProtKB-EC"/>
</dbReference>
<dbReference type="PROSITE" id="PS50883">
    <property type="entry name" value="EAL"/>
    <property type="match status" value="1"/>
</dbReference>
<dbReference type="InterPro" id="IPR050706">
    <property type="entry name" value="Cyclic-di-GMP_PDE-like"/>
</dbReference>
<evidence type="ECO:0000259" key="11">
    <source>
        <dbReference type="PROSITE" id="PS50883"/>
    </source>
</evidence>
<dbReference type="EMBL" id="VICF01000001">
    <property type="protein sequence ID" value="TQC76561.1"/>
    <property type="molecule type" value="Genomic_DNA"/>
</dbReference>
<dbReference type="PANTHER" id="PTHR33121:SF73">
    <property type="entry name" value="CYCLIC DI-GMP PHOSPHODIESTERASE PDEN-RELATED"/>
    <property type="match status" value="1"/>
</dbReference>
<comment type="caution">
    <text evidence="12">The sequence shown here is derived from an EMBL/GenBank/DDBJ whole genome shotgun (WGS) entry which is preliminary data.</text>
</comment>
<keyword evidence="8 10" id="KW-0472">Membrane</keyword>
<feature type="domain" description="EAL" evidence="11">
    <location>
        <begin position="265"/>
        <end position="518"/>
    </location>
</feature>
<dbReference type="PANTHER" id="PTHR33121">
    <property type="entry name" value="CYCLIC DI-GMP PHOSPHODIESTERASE PDEF"/>
    <property type="match status" value="1"/>
</dbReference>
<dbReference type="InterPro" id="IPR035919">
    <property type="entry name" value="EAL_sf"/>
</dbReference>
<dbReference type="Gene3D" id="3.20.20.450">
    <property type="entry name" value="EAL domain"/>
    <property type="match status" value="1"/>
</dbReference>
<reference evidence="13 15" key="2">
    <citation type="submission" date="2019-06" db="EMBL/GenBank/DDBJ databases">
        <title>Pantoea dispersa Assembly.</title>
        <authorList>
            <person name="Wang J."/>
        </authorList>
    </citation>
    <scope>NUCLEOTIDE SEQUENCE [LARGE SCALE GENOMIC DNA]</scope>
    <source>
        <strain evidence="13">Bio</strain>
        <strain evidence="15">bio</strain>
    </source>
</reference>
<evidence type="ECO:0000256" key="9">
    <source>
        <dbReference type="ARBA" id="ARBA00034290"/>
    </source>
</evidence>
<dbReference type="SUPFAM" id="SSF141868">
    <property type="entry name" value="EAL domain-like"/>
    <property type="match status" value="1"/>
</dbReference>
<accession>A0A8E1S0N1</accession>
<comment type="subcellular location">
    <subcellularLocation>
        <location evidence="1">Cell membrane</location>
        <topology evidence="1">Multi-pass membrane protein</topology>
    </subcellularLocation>
</comment>
<keyword evidence="6 13" id="KW-0378">Hydrolase</keyword>
<dbReference type="CDD" id="cd01948">
    <property type="entry name" value="EAL"/>
    <property type="match status" value="1"/>
</dbReference>
<dbReference type="InterPro" id="IPR024744">
    <property type="entry name" value="CSS-motif_dom"/>
</dbReference>
<keyword evidence="7 10" id="KW-1133">Transmembrane helix</keyword>